<evidence type="ECO:0000313" key="1">
    <source>
        <dbReference type="EMBL" id="KAF7552163.1"/>
    </source>
</evidence>
<evidence type="ECO:0000313" key="2">
    <source>
        <dbReference type="Proteomes" id="UP000722485"/>
    </source>
</evidence>
<dbReference type="EMBL" id="JAANBB010000065">
    <property type="protein sequence ID" value="KAF7552163.1"/>
    <property type="molecule type" value="Genomic_DNA"/>
</dbReference>
<accession>A0A9P5LH39</accession>
<sequence length="87" mass="9239">MADGWLTPSITKLPGPFPSSPTRRIFCRRPLDALLSSLLLSAASHFSPGVVVERDPGLARPSSELSRRPFSATATTSALDVTISQSS</sequence>
<proteinExistence type="predicted"/>
<dbReference type="Proteomes" id="UP000722485">
    <property type="component" value="Unassembled WGS sequence"/>
</dbReference>
<protein>
    <submittedName>
        <fullName evidence="1">Uncharacterized protein</fullName>
    </submittedName>
</protein>
<dbReference type="AlphaFoldDB" id="A0A9P5LH39"/>
<organism evidence="1 2">
    <name type="scientific">Cylindrodendrum hubeiense</name>
    <dbReference type="NCBI Taxonomy" id="595255"/>
    <lineage>
        <taxon>Eukaryota</taxon>
        <taxon>Fungi</taxon>
        <taxon>Dikarya</taxon>
        <taxon>Ascomycota</taxon>
        <taxon>Pezizomycotina</taxon>
        <taxon>Sordariomycetes</taxon>
        <taxon>Hypocreomycetidae</taxon>
        <taxon>Hypocreales</taxon>
        <taxon>Nectriaceae</taxon>
        <taxon>Cylindrodendrum</taxon>
    </lineage>
</organism>
<keyword evidence="2" id="KW-1185">Reference proteome</keyword>
<reference evidence="1" key="1">
    <citation type="submission" date="2020-03" db="EMBL/GenBank/DDBJ databases">
        <title>Draft Genome Sequence of Cylindrodendrum hubeiense.</title>
        <authorList>
            <person name="Buettner E."/>
            <person name="Kellner H."/>
        </authorList>
    </citation>
    <scope>NUCLEOTIDE SEQUENCE</scope>
    <source>
        <strain evidence="1">IHI 201604</strain>
    </source>
</reference>
<comment type="caution">
    <text evidence="1">The sequence shown here is derived from an EMBL/GenBank/DDBJ whole genome shotgun (WGS) entry which is preliminary data.</text>
</comment>
<gene>
    <name evidence="1" type="ORF">G7Z17_g4486</name>
</gene>
<name>A0A9P5LH39_9HYPO</name>